<comment type="subcellular location">
    <subcellularLocation>
        <location evidence="1">Cell membrane</location>
        <topology evidence="1">Multi-pass membrane protein</topology>
    </subcellularLocation>
</comment>
<dbReference type="AlphaFoldDB" id="A0A1X3GCG3"/>
<keyword evidence="5 7" id="KW-1133">Transmembrane helix</keyword>
<dbReference type="RefSeq" id="WP_085361817.1">
    <property type="nucleotide sequence ID" value="NZ_NAFD01000192.1"/>
</dbReference>
<dbReference type="Pfam" id="PF04239">
    <property type="entry name" value="DUF421"/>
    <property type="match status" value="1"/>
</dbReference>
<dbReference type="GO" id="GO:0005886">
    <property type="term" value="C:plasma membrane"/>
    <property type="evidence" value="ECO:0007669"/>
    <property type="project" value="UniProtKB-SubCell"/>
</dbReference>
<dbReference type="InterPro" id="IPR023090">
    <property type="entry name" value="UPF0702_alpha/beta_dom_sf"/>
</dbReference>
<feature type="transmembrane region" description="Helical" evidence="7">
    <location>
        <begin position="66"/>
        <end position="87"/>
    </location>
</feature>
<evidence type="ECO:0000256" key="1">
    <source>
        <dbReference type="ARBA" id="ARBA00004651"/>
    </source>
</evidence>
<evidence type="ECO:0000256" key="3">
    <source>
        <dbReference type="ARBA" id="ARBA00022475"/>
    </source>
</evidence>
<dbReference type="PANTHER" id="PTHR34582">
    <property type="entry name" value="UPF0702 TRANSMEMBRANE PROTEIN YCAP"/>
    <property type="match status" value="1"/>
</dbReference>
<evidence type="ECO:0000256" key="4">
    <source>
        <dbReference type="ARBA" id="ARBA00022692"/>
    </source>
</evidence>
<protein>
    <recommendedName>
        <fullName evidence="8">YetF C-terminal domain-containing protein</fullName>
    </recommendedName>
</protein>
<dbReference type="Gene3D" id="3.30.240.20">
    <property type="entry name" value="bsu07140 like domains"/>
    <property type="match status" value="1"/>
</dbReference>
<dbReference type="PANTHER" id="PTHR34582:SF6">
    <property type="entry name" value="UPF0702 TRANSMEMBRANE PROTEIN YCAP"/>
    <property type="match status" value="1"/>
</dbReference>
<dbReference type="EMBL" id="NAFI01000187">
    <property type="protein sequence ID" value="OSJ03228.1"/>
    <property type="molecule type" value="Genomic_DNA"/>
</dbReference>
<proteinExistence type="inferred from homology"/>
<evidence type="ECO:0000313" key="10">
    <source>
        <dbReference type="Proteomes" id="UP000193553"/>
    </source>
</evidence>
<keyword evidence="4 7" id="KW-0812">Transmembrane</keyword>
<evidence type="ECO:0000256" key="7">
    <source>
        <dbReference type="SAM" id="Phobius"/>
    </source>
</evidence>
<comment type="caution">
    <text evidence="9">The sequence shown here is derived from an EMBL/GenBank/DDBJ whole genome shotgun (WGS) entry which is preliminary data.</text>
</comment>
<evidence type="ECO:0000256" key="2">
    <source>
        <dbReference type="ARBA" id="ARBA00006448"/>
    </source>
</evidence>
<dbReference type="InterPro" id="IPR007353">
    <property type="entry name" value="DUF421"/>
</dbReference>
<evidence type="ECO:0000256" key="5">
    <source>
        <dbReference type="ARBA" id="ARBA00022989"/>
    </source>
</evidence>
<gene>
    <name evidence="9" type="ORF">BSZ18_32355</name>
</gene>
<accession>A0A1X3GCG3</accession>
<dbReference type="Proteomes" id="UP000193553">
    <property type="component" value="Unassembled WGS sequence"/>
</dbReference>
<organism evidence="9 10">
    <name type="scientific">Bradyrhizobium canariense</name>
    <dbReference type="NCBI Taxonomy" id="255045"/>
    <lineage>
        <taxon>Bacteria</taxon>
        <taxon>Pseudomonadati</taxon>
        <taxon>Pseudomonadota</taxon>
        <taxon>Alphaproteobacteria</taxon>
        <taxon>Hyphomicrobiales</taxon>
        <taxon>Nitrobacteraceae</taxon>
        <taxon>Bradyrhizobium</taxon>
    </lineage>
</organism>
<comment type="similarity">
    <text evidence="2">Belongs to the UPF0702 family.</text>
</comment>
<feature type="domain" description="YetF C-terminal" evidence="8">
    <location>
        <begin position="89"/>
        <end position="159"/>
    </location>
</feature>
<keyword evidence="3" id="KW-1003">Cell membrane</keyword>
<dbReference type="OrthoDB" id="9793799at2"/>
<keyword evidence="6 7" id="KW-0472">Membrane</keyword>
<feature type="transmembrane region" description="Helical" evidence="7">
    <location>
        <begin position="40"/>
        <end position="60"/>
    </location>
</feature>
<name>A0A1X3GCG3_9BRAD</name>
<reference evidence="9 10" key="1">
    <citation type="submission" date="2017-03" db="EMBL/GenBank/DDBJ databases">
        <title>Whole genome sequences of fourteen strains of Bradyrhizobium canariense and one strain of Bradyrhizobium japonicum isolated from Lupinus (Papilionoideae: Genisteae) species in Algeria.</title>
        <authorList>
            <person name="Crovadore J."/>
            <person name="Chekireb D."/>
            <person name="Brachmann A."/>
            <person name="Chablais R."/>
            <person name="Cochard B."/>
            <person name="Lefort F."/>
        </authorList>
    </citation>
    <scope>NUCLEOTIDE SEQUENCE [LARGE SCALE GENOMIC DNA]</scope>
    <source>
        <strain evidence="9 10">UBMA195</strain>
    </source>
</reference>
<evidence type="ECO:0000259" key="8">
    <source>
        <dbReference type="Pfam" id="PF04239"/>
    </source>
</evidence>
<sequence length="175" mass="19128">MTGSGPSWQALIHIAVAAVLSYFVLIILICAFGQRALAKWNAFGFIVTIALGSAMATGILSARVSILQSTLAFGVLLALQLMFATIYTRWPRLRVIFNPPPELVLRHGKFIASKMKRHRIAEQDVRAAVRSRGIDRIEDVDAVVLESNGSLSVLKSAHSDASALLDVRDDERSSR</sequence>
<feature type="transmembrane region" description="Helical" evidence="7">
    <location>
        <begin position="12"/>
        <end position="33"/>
    </location>
</feature>
<evidence type="ECO:0000313" key="9">
    <source>
        <dbReference type="EMBL" id="OSJ03228.1"/>
    </source>
</evidence>
<evidence type="ECO:0000256" key="6">
    <source>
        <dbReference type="ARBA" id="ARBA00023136"/>
    </source>
</evidence>